<evidence type="ECO:0000256" key="2">
    <source>
        <dbReference type="ARBA" id="ARBA00023125"/>
    </source>
</evidence>
<evidence type="ECO:0000313" key="7">
    <source>
        <dbReference type="Proteomes" id="UP000031338"/>
    </source>
</evidence>
<proteinExistence type="predicted"/>
<dbReference type="InterPro" id="IPR009057">
    <property type="entry name" value="Homeodomain-like_sf"/>
</dbReference>
<keyword evidence="3" id="KW-0804">Transcription</keyword>
<dbReference type="PRINTS" id="PR00455">
    <property type="entry name" value="HTHTETR"/>
</dbReference>
<protein>
    <submittedName>
        <fullName evidence="6">TetR family transcriptional regulator</fullName>
    </submittedName>
</protein>
<keyword evidence="1" id="KW-0805">Transcription regulation</keyword>
<dbReference type="GO" id="GO:0003700">
    <property type="term" value="F:DNA-binding transcription factor activity"/>
    <property type="evidence" value="ECO:0007669"/>
    <property type="project" value="TreeGrafter"/>
</dbReference>
<dbReference type="PANTHER" id="PTHR30055:SF234">
    <property type="entry name" value="HTH-TYPE TRANSCRIPTIONAL REGULATOR BETI"/>
    <property type="match status" value="1"/>
</dbReference>
<evidence type="ECO:0000256" key="4">
    <source>
        <dbReference type="PROSITE-ProRule" id="PRU00335"/>
    </source>
</evidence>
<feature type="DNA-binding region" description="H-T-H motif" evidence="4">
    <location>
        <begin position="50"/>
        <end position="69"/>
    </location>
</feature>
<feature type="domain" description="HTH tetR-type" evidence="5">
    <location>
        <begin position="27"/>
        <end position="87"/>
    </location>
</feature>
<name>A0A0B8ZKG6_9SPHN</name>
<dbReference type="Gene3D" id="1.10.357.10">
    <property type="entry name" value="Tetracycline Repressor, domain 2"/>
    <property type="match status" value="1"/>
</dbReference>
<dbReference type="STRING" id="48936.NJ75_01952"/>
<accession>A0A0B8ZKG6</accession>
<dbReference type="AlphaFoldDB" id="A0A0B8ZKG6"/>
<dbReference type="InterPro" id="IPR001647">
    <property type="entry name" value="HTH_TetR"/>
</dbReference>
<keyword evidence="2 4" id="KW-0238">DNA-binding</keyword>
<dbReference type="PANTHER" id="PTHR30055">
    <property type="entry name" value="HTH-TYPE TRANSCRIPTIONAL REGULATOR RUTR"/>
    <property type="match status" value="1"/>
</dbReference>
<dbReference type="Pfam" id="PF00440">
    <property type="entry name" value="TetR_N"/>
    <property type="match status" value="1"/>
</dbReference>
<evidence type="ECO:0000256" key="1">
    <source>
        <dbReference type="ARBA" id="ARBA00023015"/>
    </source>
</evidence>
<gene>
    <name evidence="6" type="ORF">NJ75_01952</name>
</gene>
<organism evidence="6 7">
    <name type="scientific">Novosphingobium subterraneum</name>
    <dbReference type="NCBI Taxonomy" id="48936"/>
    <lineage>
        <taxon>Bacteria</taxon>
        <taxon>Pseudomonadati</taxon>
        <taxon>Pseudomonadota</taxon>
        <taxon>Alphaproteobacteria</taxon>
        <taxon>Sphingomonadales</taxon>
        <taxon>Sphingomonadaceae</taxon>
        <taxon>Novosphingobium</taxon>
    </lineage>
</organism>
<sequence>MNQADDAPKYVTDMVMPEREGGYVKGNETREHILRTALSILIEEGYRAMSMRRVAAASGMKFGNLTYHYRSREDLVRELLEAVIRSYELEFVEIVHMPGVPAEERLCRICNLILDDIRSKKTTNFFPELWALSNHDTFVLERVQELYVWARAPLLEIIAEMRPDLDEASRETVALFISGSMEGMTIFAGHGKPFERRMPQIERIAARSFVLLVKTISESEIKGLGHS</sequence>
<dbReference type="PATRIC" id="fig|48936.3.peg.1962"/>
<dbReference type="Proteomes" id="UP000031338">
    <property type="component" value="Unassembled WGS sequence"/>
</dbReference>
<dbReference type="PROSITE" id="PS50977">
    <property type="entry name" value="HTH_TETR_2"/>
    <property type="match status" value="1"/>
</dbReference>
<comment type="caution">
    <text evidence="6">The sequence shown here is derived from an EMBL/GenBank/DDBJ whole genome shotgun (WGS) entry which is preliminary data.</text>
</comment>
<evidence type="ECO:0000259" key="5">
    <source>
        <dbReference type="PROSITE" id="PS50977"/>
    </source>
</evidence>
<evidence type="ECO:0000256" key="3">
    <source>
        <dbReference type="ARBA" id="ARBA00023163"/>
    </source>
</evidence>
<dbReference type="GO" id="GO:0000976">
    <property type="term" value="F:transcription cis-regulatory region binding"/>
    <property type="evidence" value="ECO:0007669"/>
    <property type="project" value="TreeGrafter"/>
</dbReference>
<dbReference type="InterPro" id="IPR050109">
    <property type="entry name" value="HTH-type_TetR-like_transc_reg"/>
</dbReference>
<dbReference type="SUPFAM" id="SSF46689">
    <property type="entry name" value="Homeodomain-like"/>
    <property type="match status" value="1"/>
</dbReference>
<dbReference type="RefSeq" id="WP_052242280.1">
    <property type="nucleotide sequence ID" value="NZ_JRVC01000008.1"/>
</dbReference>
<reference evidence="6 7" key="1">
    <citation type="submission" date="2014-10" db="EMBL/GenBank/DDBJ databases">
        <title>Draft genome sequence of Novosphingobium subterraneum DSM 12447.</title>
        <authorList>
            <person name="Gan H.M."/>
            <person name="Gan H.Y."/>
            <person name="Savka M.A."/>
        </authorList>
    </citation>
    <scope>NUCLEOTIDE SEQUENCE [LARGE SCALE GENOMIC DNA]</scope>
    <source>
        <strain evidence="6 7">DSM 12447</strain>
    </source>
</reference>
<dbReference type="EMBL" id="JRVC01000008">
    <property type="protein sequence ID" value="KHS46716.1"/>
    <property type="molecule type" value="Genomic_DNA"/>
</dbReference>
<evidence type="ECO:0000313" key="6">
    <source>
        <dbReference type="EMBL" id="KHS46716.1"/>
    </source>
</evidence>
<keyword evidence="7" id="KW-1185">Reference proteome</keyword>